<evidence type="ECO:0000313" key="1">
    <source>
        <dbReference type="EMBL" id="QIZ78615.1"/>
    </source>
</evidence>
<sequence length="349" mass="38719">MSLLQLIVGPEAGYQIEQNGLEAALFDKWIAASGGPKWLPLAPLERHLIQSFMPQQHSVTFLGTSSGAWRCAALCHPQPAAAHQRLEHGYINQWYDAKPNQTEVEQQCRGILSTAFDGGQRQALLDNPHRHLNLIVCHGRSLVASEHRTVAAVGAGIGALANVLSRKTLSLFWRRWVLHAKLLSPFSALDDLPTQSARLTETGLIDALVATGSIPLVLRGVPNLEGTAPGYYYDGGVTDYHLDLPALQQGGLTLYPHFYPHAAPGWFDKSLPWRRANSNFRKVAMLVPSAQFIARLPEGKLPDRNDFAKWGNQQRIDNWNRSVELGHELVEAFKQLQDDPQRGLMRLGD</sequence>
<accession>A0A6H1UHM7</accession>
<proteinExistence type="predicted"/>
<dbReference type="GO" id="GO:0016787">
    <property type="term" value="F:hydrolase activity"/>
    <property type="evidence" value="ECO:0007669"/>
    <property type="project" value="UniProtKB-KW"/>
</dbReference>
<dbReference type="SUPFAM" id="SSF52151">
    <property type="entry name" value="FabD/lysophospholipase-like"/>
    <property type="match status" value="1"/>
</dbReference>
<name>A0A6H1UHM7_9GAMM</name>
<dbReference type="RefSeq" id="WP_168662747.1">
    <property type="nucleotide sequence ID" value="NZ_CP051180.1"/>
</dbReference>
<dbReference type="AlphaFoldDB" id="A0A6H1UHM7"/>
<dbReference type="EMBL" id="CP051180">
    <property type="protein sequence ID" value="QIZ78615.1"/>
    <property type="molecule type" value="Genomic_DNA"/>
</dbReference>
<reference evidence="1 2" key="1">
    <citation type="submission" date="2020-04" db="EMBL/GenBank/DDBJ databases">
        <title>Ferrimonas sp. S7 isolated from sea water.</title>
        <authorList>
            <person name="Bae S.S."/>
            <person name="Baek K."/>
        </authorList>
    </citation>
    <scope>NUCLEOTIDE SEQUENCE [LARGE SCALE GENOMIC DNA]</scope>
    <source>
        <strain evidence="1 2">S7</strain>
    </source>
</reference>
<dbReference type="KEGG" id="fes:HER31_17915"/>
<organism evidence="1 2">
    <name type="scientific">Ferrimonas lipolytica</name>
    <dbReference type="NCBI Taxonomy" id="2724191"/>
    <lineage>
        <taxon>Bacteria</taxon>
        <taxon>Pseudomonadati</taxon>
        <taxon>Pseudomonadota</taxon>
        <taxon>Gammaproteobacteria</taxon>
        <taxon>Alteromonadales</taxon>
        <taxon>Ferrimonadaceae</taxon>
        <taxon>Ferrimonas</taxon>
    </lineage>
</organism>
<gene>
    <name evidence="1" type="ORF">HER31_17915</name>
</gene>
<keyword evidence="2" id="KW-1185">Reference proteome</keyword>
<keyword evidence="1" id="KW-0378">Hydrolase</keyword>
<dbReference type="Proteomes" id="UP000501602">
    <property type="component" value="Chromosome"/>
</dbReference>
<evidence type="ECO:0000313" key="2">
    <source>
        <dbReference type="Proteomes" id="UP000501602"/>
    </source>
</evidence>
<protein>
    <submittedName>
        <fullName evidence="1">Alpha/beta hydrolase</fullName>
    </submittedName>
</protein>
<dbReference type="InterPro" id="IPR016035">
    <property type="entry name" value="Acyl_Trfase/lysoPLipase"/>
</dbReference>